<organism evidence="2 3">
    <name type="scientific">Azospirillum griseum</name>
    <dbReference type="NCBI Taxonomy" id="2496639"/>
    <lineage>
        <taxon>Bacteria</taxon>
        <taxon>Pseudomonadati</taxon>
        <taxon>Pseudomonadota</taxon>
        <taxon>Alphaproteobacteria</taxon>
        <taxon>Rhodospirillales</taxon>
        <taxon>Azospirillaceae</taxon>
        <taxon>Azospirillum</taxon>
    </lineage>
</organism>
<sequence length="61" mass="6573">MSSRVIVSLGIGILLTVLIGTVMVGAALLFYAVMTVVFAVVIAILTLATRRPKDRRDHGYL</sequence>
<gene>
    <name evidence="2" type="ORF">EJ903_19610</name>
</gene>
<keyword evidence="3" id="KW-1185">Reference proteome</keyword>
<evidence type="ECO:0000313" key="3">
    <source>
        <dbReference type="Proteomes" id="UP000277007"/>
    </source>
</evidence>
<evidence type="ECO:0000256" key="1">
    <source>
        <dbReference type="SAM" id="Phobius"/>
    </source>
</evidence>
<protein>
    <submittedName>
        <fullName evidence="2">Uncharacterized protein</fullName>
    </submittedName>
</protein>
<name>A0A3S0K8W7_9PROT</name>
<feature type="transmembrane region" description="Helical" evidence="1">
    <location>
        <begin position="29"/>
        <end position="48"/>
    </location>
</feature>
<reference evidence="2 3" key="1">
    <citation type="submission" date="2018-12" db="EMBL/GenBank/DDBJ databases">
        <authorList>
            <person name="Yang Y."/>
        </authorList>
    </citation>
    <scope>NUCLEOTIDE SEQUENCE [LARGE SCALE GENOMIC DNA]</scope>
    <source>
        <strain evidence="2 3">L-25-5w-1</strain>
    </source>
</reference>
<keyword evidence="1" id="KW-1133">Transmembrane helix</keyword>
<proteinExistence type="predicted"/>
<dbReference type="AlphaFoldDB" id="A0A3S0K8W7"/>
<accession>A0A3S0K8W7</accession>
<evidence type="ECO:0000313" key="2">
    <source>
        <dbReference type="EMBL" id="RTR16924.1"/>
    </source>
</evidence>
<dbReference type="OrthoDB" id="7307698at2"/>
<keyword evidence="1" id="KW-0812">Transmembrane</keyword>
<comment type="caution">
    <text evidence="2">The sequence shown here is derived from an EMBL/GenBank/DDBJ whole genome shotgun (WGS) entry which is preliminary data.</text>
</comment>
<keyword evidence="1" id="KW-0472">Membrane</keyword>
<feature type="transmembrane region" description="Helical" evidence="1">
    <location>
        <begin position="5"/>
        <end position="23"/>
    </location>
</feature>
<dbReference type="EMBL" id="RXMA01000022">
    <property type="protein sequence ID" value="RTR16924.1"/>
    <property type="molecule type" value="Genomic_DNA"/>
</dbReference>
<dbReference type="RefSeq" id="WP_126618612.1">
    <property type="nucleotide sequence ID" value="NZ_JBHUCY010000050.1"/>
</dbReference>
<dbReference type="Proteomes" id="UP000277007">
    <property type="component" value="Unassembled WGS sequence"/>
</dbReference>